<dbReference type="KEGG" id="enn:FRE64_03110"/>
<dbReference type="Pfam" id="PF00664">
    <property type="entry name" value="ABC_membrane"/>
    <property type="match status" value="1"/>
</dbReference>
<comment type="subcellular location">
    <subcellularLocation>
        <location evidence="1">Cell membrane</location>
        <topology evidence="1">Multi-pass membrane protein</topology>
    </subcellularLocation>
</comment>
<dbReference type="AlphaFoldDB" id="A0A5B8NJ60"/>
<evidence type="ECO:0000313" key="12">
    <source>
        <dbReference type="EMBL" id="QDZ39014.1"/>
    </source>
</evidence>
<dbReference type="RefSeq" id="WP_146294623.1">
    <property type="nucleotide sequence ID" value="NZ_CP042326.1"/>
</dbReference>
<dbReference type="PROSITE" id="PS00211">
    <property type="entry name" value="ABC_TRANSPORTER_1"/>
    <property type="match status" value="1"/>
</dbReference>
<protein>
    <submittedName>
        <fullName evidence="12">ABC transporter ATP-binding protein</fullName>
    </submittedName>
</protein>
<dbReference type="Gene3D" id="3.40.50.300">
    <property type="entry name" value="P-loop containing nucleotide triphosphate hydrolases"/>
    <property type="match status" value="1"/>
</dbReference>
<keyword evidence="5" id="KW-0547">Nucleotide-binding</keyword>
<dbReference type="EMBL" id="CP042326">
    <property type="protein sequence ID" value="QDZ39014.1"/>
    <property type="molecule type" value="Genomic_DNA"/>
</dbReference>
<feature type="transmembrane region" description="Helical" evidence="9">
    <location>
        <begin position="103"/>
        <end position="123"/>
    </location>
</feature>
<keyword evidence="8 9" id="KW-0472">Membrane</keyword>
<dbReference type="SUPFAM" id="SSF52540">
    <property type="entry name" value="P-loop containing nucleoside triphosphate hydrolases"/>
    <property type="match status" value="1"/>
</dbReference>
<dbReference type="GO" id="GO:0015421">
    <property type="term" value="F:ABC-type oligopeptide transporter activity"/>
    <property type="evidence" value="ECO:0007669"/>
    <property type="project" value="TreeGrafter"/>
</dbReference>
<evidence type="ECO:0000256" key="8">
    <source>
        <dbReference type="ARBA" id="ARBA00023136"/>
    </source>
</evidence>
<dbReference type="OrthoDB" id="9762369at2"/>
<dbReference type="PROSITE" id="PS50893">
    <property type="entry name" value="ABC_TRANSPORTER_2"/>
    <property type="match status" value="1"/>
</dbReference>
<keyword evidence="2" id="KW-0813">Transport</keyword>
<evidence type="ECO:0000313" key="13">
    <source>
        <dbReference type="Proteomes" id="UP000318453"/>
    </source>
</evidence>
<keyword evidence="4 9" id="KW-0812">Transmembrane</keyword>
<keyword evidence="3" id="KW-1003">Cell membrane</keyword>
<dbReference type="Gene3D" id="1.20.1560.10">
    <property type="entry name" value="ABC transporter type 1, transmembrane domain"/>
    <property type="match status" value="1"/>
</dbReference>
<evidence type="ECO:0000256" key="6">
    <source>
        <dbReference type="ARBA" id="ARBA00022840"/>
    </source>
</evidence>
<feature type="domain" description="ABC transporter" evidence="10">
    <location>
        <begin position="194"/>
        <end position="429"/>
    </location>
</feature>
<keyword evidence="6 12" id="KW-0067">ATP-binding</keyword>
<evidence type="ECO:0000256" key="2">
    <source>
        <dbReference type="ARBA" id="ARBA00022448"/>
    </source>
</evidence>
<dbReference type="InterPro" id="IPR011527">
    <property type="entry name" value="ABC1_TM_dom"/>
</dbReference>
<feature type="transmembrane region" description="Helical" evidence="9">
    <location>
        <begin position="129"/>
        <end position="155"/>
    </location>
</feature>
<evidence type="ECO:0000256" key="5">
    <source>
        <dbReference type="ARBA" id="ARBA00022741"/>
    </source>
</evidence>
<dbReference type="InterPro" id="IPR003439">
    <property type="entry name" value="ABC_transporter-like_ATP-bd"/>
</dbReference>
<keyword evidence="7 9" id="KW-1133">Transmembrane helix</keyword>
<evidence type="ECO:0000256" key="7">
    <source>
        <dbReference type="ARBA" id="ARBA00022989"/>
    </source>
</evidence>
<sequence length="438" mass="48304">MLGYLVVLLAISPFLSLIALVLGSGLFLIQRYLIPLIKENSRELTQAQVSISKQIVETIQGLRLIHSFGRQRQATGTIHHLISHDLLPLQEKQARLSKVTGPVNQSLTITIVGLLLIIGFIVLSDEQALVFPALFTFIAALNRLSATLGGFARLFNSFAKNSGKLERLTEILTTEDKEWSRVGGKIFKGLKEKIEFENVTLQYFSDQAPALHNINFVMPQGSVTALVGSSGAGKSSIADLLTGLYDPTEGKITIDNVDLKAYSLETWRQQMGVVSQDTFIFNQPIIENIRYGKPEATEEEVIQAAKDAQAHDFIAALPNGYDTIVGERGYRLSGGQRQRVALARAILKQPEVLILDEATSALDSQSERLVQQALAMFQQDRTVLVVAHRLSSITGADQILVLEQGEIVERGTHQELLSLGERYAQYWQLQAQGEVAVN</sequence>
<dbReference type="SUPFAM" id="SSF90123">
    <property type="entry name" value="ABC transporter transmembrane region"/>
    <property type="match status" value="1"/>
</dbReference>
<name>A0A5B8NJ60_9CHRO</name>
<dbReference type="Proteomes" id="UP000318453">
    <property type="component" value="Chromosome"/>
</dbReference>
<evidence type="ECO:0000259" key="11">
    <source>
        <dbReference type="PROSITE" id="PS50929"/>
    </source>
</evidence>
<reference evidence="12" key="1">
    <citation type="submission" date="2019-08" db="EMBL/GenBank/DDBJ databases">
        <title>Carotenoids and Carotenoid Binding Proteins in the Halophilic Cyanobacterium Euhalothece sp. ZM00.</title>
        <authorList>
            <person name="Cho S.M."/>
            <person name="Song J.Y."/>
            <person name="Park Y.-I."/>
        </authorList>
    </citation>
    <scope>NUCLEOTIDE SEQUENCE [LARGE SCALE GENOMIC DNA]</scope>
    <source>
        <strain evidence="12">Z-M001</strain>
    </source>
</reference>
<dbReference type="Pfam" id="PF00005">
    <property type="entry name" value="ABC_tran"/>
    <property type="match status" value="1"/>
</dbReference>
<dbReference type="PANTHER" id="PTHR43394:SF1">
    <property type="entry name" value="ATP-BINDING CASSETTE SUB-FAMILY B MEMBER 10, MITOCHONDRIAL"/>
    <property type="match status" value="1"/>
</dbReference>
<dbReference type="InterPro" id="IPR027417">
    <property type="entry name" value="P-loop_NTPase"/>
</dbReference>
<proteinExistence type="predicted"/>
<dbReference type="PROSITE" id="PS50929">
    <property type="entry name" value="ABC_TM1F"/>
    <property type="match status" value="1"/>
</dbReference>
<feature type="domain" description="ABC transmembrane type-1" evidence="11">
    <location>
        <begin position="1"/>
        <end position="160"/>
    </location>
</feature>
<feature type="transmembrane region" description="Helical" evidence="9">
    <location>
        <begin position="6"/>
        <end position="29"/>
    </location>
</feature>
<dbReference type="FunFam" id="3.40.50.300:FF:000221">
    <property type="entry name" value="Multidrug ABC transporter ATP-binding protein"/>
    <property type="match status" value="1"/>
</dbReference>
<gene>
    <name evidence="12" type="ORF">FRE64_03110</name>
</gene>
<dbReference type="SMART" id="SM00382">
    <property type="entry name" value="AAA"/>
    <property type="match status" value="1"/>
</dbReference>
<organism evidence="12 13">
    <name type="scientific">Euhalothece natronophila Z-M001</name>
    <dbReference type="NCBI Taxonomy" id="522448"/>
    <lineage>
        <taxon>Bacteria</taxon>
        <taxon>Bacillati</taxon>
        <taxon>Cyanobacteriota</taxon>
        <taxon>Cyanophyceae</taxon>
        <taxon>Oscillatoriophycideae</taxon>
        <taxon>Chroococcales</taxon>
        <taxon>Halothecacae</taxon>
        <taxon>Halothece cluster</taxon>
        <taxon>Euhalothece</taxon>
    </lineage>
</organism>
<dbReference type="InterPro" id="IPR003593">
    <property type="entry name" value="AAA+_ATPase"/>
</dbReference>
<evidence type="ECO:0000256" key="4">
    <source>
        <dbReference type="ARBA" id="ARBA00022692"/>
    </source>
</evidence>
<dbReference type="GO" id="GO:0005524">
    <property type="term" value="F:ATP binding"/>
    <property type="evidence" value="ECO:0007669"/>
    <property type="project" value="UniProtKB-KW"/>
</dbReference>
<keyword evidence="13" id="KW-1185">Reference proteome</keyword>
<dbReference type="PANTHER" id="PTHR43394">
    <property type="entry name" value="ATP-DEPENDENT PERMEASE MDL1, MITOCHONDRIAL"/>
    <property type="match status" value="1"/>
</dbReference>
<evidence type="ECO:0000256" key="3">
    <source>
        <dbReference type="ARBA" id="ARBA00022475"/>
    </source>
</evidence>
<dbReference type="GO" id="GO:0005886">
    <property type="term" value="C:plasma membrane"/>
    <property type="evidence" value="ECO:0007669"/>
    <property type="project" value="UniProtKB-SubCell"/>
</dbReference>
<evidence type="ECO:0000256" key="1">
    <source>
        <dbReference type="ARBA" id="ARBA00004651"/>
    </source>
</evidence>
<accession>A0A5B8NJ60</accession>
<evidence type="ECO:0000259" key="10">
    <source>
        <dbReference type="PROSITE" id="PS50893"/>
    </source>
</evidence>
<dbReference type="GO" id="GO:0016887">
    <property type="term" value="F:ATP hydrolysis activity"/>
    <property type="evidence" value="ECO:0007669"/>
    <property type="project" value="InterPro"/>
</dbReference>
<dbReference type="InterPro" id="IPR039421">
    <property type="entry name" value="Type_1_exporter"/>
</dbReference>
<evidence type="ECO:0000256" key="9">
    <source>
        <dbReference type="SAM" id="Phobius"/>
    </source>
</evidence>
<dbReference type="InterPro" id="IPR017871">
    <property type="entry name" value="ABC_transporter-like_CS"/>
</dbReference>
<dbReference type="InterPro" id="IPR036640">
    <property type="entry name" value="ABC1_TM_sf"/>
</dbReference>